<dbReference type="Proteomes" id="UP000800200">
    <property type="component" value="Unassembled WGS sequence"/>
</dbReference>
<keyword evidence="2" id="KW-0560">Oxidoreductase</keyword>
<comment type="similarity">
    <text evidence="1">Belongs to the aldo/keto reductase family.</text>
</comment>
<dbReference type="OrthoDB" id="416253at2759"/>
<evidence type="ECO:0000313" key="8">
    <source>
        <dbReference type="Proteomes" id="UP000800200"/>
    </source>
</evidence>
<organism evidence="7 8">
    <name type="scientific">Zopfia rhizophila CBS 207.26</name>
    <dbReference type="NCBI Taxonomy" id="1314779"/>
    <lineage>
        <taxon>Eukaryota</taxon>
        <taxon>Fungi</taxon>
        <taxon>Dikarya</taxon>
        <taxon>Ascomycota</taxon>
        <taxon>Pezizomycotina</taxon>
        <taxon>Dothideomycetes</taxon>
        <taxon>Dothideomycetes incertae sedis</taxon>
        <taxon>Zopfiaceae</taxon>
        <taxon>Zopfia</taxon>
    </lineage>
</organism>
<evidence type="ECO:0000313" key="7">
    <source>
        <dbReference type="EMBL" id="KAF2190877.1"/>
    </source>
</evidence>
<dbReference type="Pfam" id="PF00248">
    <property type="entry name" value="Aldo_ket_red"/>
    <property type="match status" value="1"/>
</dbReference>
<feature type="active site" description="Proton donor" evidence="3">
    <location>
        <position position="72"/>
    </location>
</feature>
<reference evidence="7" key="1">
    <citation type="journal article" date="2020" name="Stud. Mycol.">
        <title>101 Dothideomycetes genomes: a test case for predicting lifestyles and emergence of pathogens.</title>
        <authorList>
            <person name="Haridas S."/>
            <person name="Albert R."/>
            <person name="Binder M."/>
            <person name="Bloem J."/>
            <person name="Labutti K."/>
            <person name="Salamov A."/>
            <person name="Andreopoulos B."/>
            <person name="Baker S."/>
            <person name="Barry K."/>
            <person name="Bills G."/>
            <person name="Bluhm B."/>
            <person name="Cannon C."/>
            <person name="Castanera R."/>
            <person name="Culley D."/>
            <person name="Daum C."/>
            <person name="Ezra D."/>
            <person name="Gonzalez J."/>
            <person name="Henrissat B."/>
            <person name="Kuo A."/>
            <person name="Liang C."/>
            <person name="Lipzen A."/>
            <person name="Lutzoni F."/>
            <person name="Magnuson J."/>
            <person name="Mondo S."/>
            <person name="Nolan M."/>
            <person name="Ohm R."/>
            <person name="Pangilinan J."/>
            <person name="Park H.-J."/>
            <person name="Ramirez L."/>
            <person name="Alfaro M."/>
            <person name="Sun H."/>
            <person name="Tritt A."/>
            <person name="Yoshinaga Y."/>
            <person name="Zwiers L.-H."/>
            <person name="Turgeon B."/>
            <person name="Goodwin S."/>
            <person name="Spatafora J."/>
            <person name="Crous P."/>
            <person name="Grigoriev I."/>
        </authorList>
    </citation>
    <scope>NUCLEOTIDE SEQUENCE</scope>
    <source>
        <strain evidence="7">CBS 207.26</strain>
    </source>
</reference>
<accession>A0A6A6EFP5</accession>
<feature type="binding site" evidence="4">
    <location>
        <position position="132"/>
    </location>
    <ligand>
        <name>substrate</name>
    </ligand>
</feature>
<dbReference type="PIRSF" id="PIRSF000097">
    <property type="entry name" value="AKR"/>
    <property type="match status" value="1"/>
</dbReference>
<dbReference type="FunFam" id="3.20.20.100:FF:000007">
    <property type="entry name" value="NAD(P)H-dependent D-xylose reductase xyl1"/>
    <property type="match status" value="1"/>
</dbReference>
<evidence type="ECO:0000256" key="5">
    <source>
        <dbReference type="PIRSR" id="PIRSR000097-3"/>
    </source>
</evidence>
<evidence type="ECO:0000256" key="4">
    <source>
        <dbReference type="PIRSR" id="PIRSR000097-2"/>
    </source>
</evidence>
<dbReference type="PRINTS" id="PR00069">
    <property type="entry name" value="ALDKETRDTASE"/>
</dbReference>
<dbReference type="GO" id="GO:0016491">
    <property type="term" value="F:oxidoreductase activity"/>
    <property type="evidence" value="ECO:0007669"/>
    <property type="project" value="UniProtKB-KW"/>
</dbReference>
<dbReference type="SUPFAM" id="SSF51430">
    <property type="entry name" value="NAD(P)-linked oxidoreductase"/>
    <property type="match status" value="1"/>
</dbReference>
<evidence type="ECO:0000259" key="6">
    <source>
        <dbReference type="Pfam" id="PF00248"/>
    </source>
</evidence>
<gene>
    <name evidence="7" type="ORF">K469DRAFT_721814</name>
</gene>
<evidence type="ECO:0000256" key="1">
    <source>
        <dbReference type="ARBA" id="ARBA00007905"/>
    </source>
</evidence>
<dbReference type="PROSITE" id="PS00063">
    <property type="entry name" value="ALDOKETO_REDUCTASE_3"/>
    <property type="match status" value="1"/>
</dbReference>
<protein>
    <submittedName>
        <fullName evidence="7">Aldo/keto reductase</fullName>
    </submittedName>
</protein>
<evidence type="ECO:0000256" key="3">
    <source>
        <dbReference type="PIRSR" id="PIRSR000097-1"/>
    </source>
</evidence>
<sequence>MNPSLSNFMLARTPKHILHPTPTMTTQLQLNTGASIPALGLGTWQSAPGEVKKAVIHAIEAGYRHIDCAFCYQNEDEVGEALQDVISRGIVKREDLFITSKLWCTFHTRVEEGLQKSLDLLKLDYVDLYLMHWPVPMNPNGNHPLFPKLPDGSRDIDHSTNHIQTWKNMEKLVQSSSPKVKAIGVANYSVKYLEKLLAQATVVPAVNQIENHPYLPQQEVADFCKEKGIHLTAYSPFGSTGSPMFKDEIVNEVAKKHNVGAGTVLLSYHLARNSSVLAKSVTPSRIDENRKLIALDDDDMSKLESISKTKGLTRFVYPPFGVNCGFPDKADGIDLSG</sequence>
<feature type="domain" description="NADP-dependent oxidoreductase" evidence="6">
    <location>
        <begin position="39"/>
        <end position="307"/>
    </location>
</feature>
<dbReference type="PROSITE" id="PS00798">
    <property type="entry name" value="ALDOKETO_REDUCTASE_1"/>
    <property type="match status" value="1"/>
</dbReference>
<dbReference type="Gene3D" id="3.20.20.100">
    <property type="entry name" value="NADP-dependent oxidoreductase domain"/>
    <property type="match status" value="1"/>
</dbReference>
<dbReference type="PANTHER" id="PTHR11732">
    <property type="entry name" value="ALDO/KETO REDUCTASE"/>
    <property type="match status" value="1"/>
</dbReference>
<dbReference type="AlphaFoldDB" id="A0A6A6EFP5"/>
<dbReference type="InterPro" id="IPR020471">
    <property type="entry name" value="AKR"/>
</dbReference>
<keyword evidence="8" id="KW-1185">Reference proteome</keyword>
<name>A0A6A6EFP5_9PEZI</name>
<dbReference type="InterPro" id="IPR018170">
    <property type="entry name" value="Aldo/ket_reductase_CS"/>
</dbReference>
<evidence type="ECO:0000256" key="2">
    <source>
        <dbReference type="ARBA" id="ARBA00023002"/>
    </source>
</evidence>
<proteinExistence type="inferred from homology"/>
<dbReference type="EMBL" id="ML994618">
    <property type="protein sequence ID" value="KAF2190877.1"/>
    <property type="molecule type" value="Genomic_DNA"/>
</dbReference>
<dbReference type="InterPro" id="IPR036812">
    <property type="entry name" value="NAD(P)_OxRdtase_dom_sf"/>
</dbReference>
<feature type="site" description="Lowers pKa of active site Tyr" evidence="5">
    <location>
        <position position="101"/>
    </location>
</feature>
<dbReference type="InterPro" id="IPR023210">
    <property type="entry name" value="NADP_OxRdtase_dom"/>
</dbReference>